<keyword evidence="3" id="KW-1185">Reference proteome</keyword>
<organism evidence="2 3">
    <name type="scientific">Stylosanthes scabra</name>
    <dbReference type="NCBI Taxonomy" id="79078"/>
    <lineage>
        <taxon>Eukaryota</taxon>
        <taxon>Viridiplantae</taxon>
        <taxon>Streptophyta</taxon>
        <taxon>Embryophyta</taxon>
        <taxon>Tracheophyta</taxon>
        <taxon>Spermatophyta</taxon>
        <taxon>Magnoliopsida</taxon>
        <taxon>eudicotyledons</taxon>
        <taxon>Gunneridae</taxon>
        <taxon>Pentapetalae</taxon>
        <taxon>rosids</taxon>
        <taxon>fabids</taxon>
        <taxon>Fabales</taxon>
        <taxon>Fabaceae</taxon>
        <taxon>Papilionoideae</taxon>
        <taxon>50 kb inversion clade</taxon>
        <taxon>dalbergioids sensu lato</taxon>
        <taxon>Dalbergieae</taxon>
        <taxon>Pterocarpus clade</taxon>
        <taxon>Stylosanthes</taxon>
    </lineage>
</organism>
<proteinExistence type="predicted"/>
<evidence type="ECO:0000313" key="2">
    <source>
        <dbReference type="EMBL" id="MED6220983.1"/>
    </source>
</evidence>
<gene>
    <name evidence="2" type="ORF">PIB30_050041</name>
</gene>
<reference evidence="2 3" key="1">
    <citation type="journal article" date="2023" name="Plants (Basel)">
        <title>Bridging the Gap: Combining Genomics and Transcriptomics Approaches to Understand Stylosanthes scabra, an Orphan Legume from the Brazilian Caatinga.</title>
        <authorList>
            <person name="Ferreira-Neto J.R.C."/>
            <person name="da Silva M.D."/>
            <person name="Binneck E."/>
            <person name="de Melo N.F."/>
            <person name="da Silva R.H."/>
            <person name="de Melo A.L.T.M."/>
            <person name="Pandolfi V."/>
            <person name="Bustamante F.O."/>
            <person name="Brasileiro-Vidal A.C."/>
            <person name="Benko-Iseppon A.M."/>
        </authorList>
    </citation>
    <scope>NUCLEOTIDE SEQUENCE [LARGE SCALE GENOMIC DNA]</scope>
    <source>
        <tissue evidence="2">Leaves</tissue>
    </source>
</reference>
<feature type="compositionally biased region" description="Basic and acidic residues" evidence="1">
    <location>
        <begin position="104"/>
        <end position="117"/>
    </location>
</feature>
<evidence type="ECO:0000256" key="1">
    <source>
        <dbReference type="SAM" id="MobiDB-lite"/>
    </source>
</evidence>
<protein>
    <submittedName>
        <fullName evidence="2">Uncharacterized protein</fullName>
    </submittedName>
</protein>
<feature type="region of interest" description="Disordered" evidence="1">
    <location>
        <begin position="84"/>
        <end position="117"/>
    </location>
</feature>
<dbReference type="EMBL" id="JASCZI010272201">
    <property type="protein sequence ID" value="MED6220983.1"/>
    <property type="molecule type" value="Genomic_DNA"/>
</dbReference>
<comment type="caution">
    <text evidence="2">The sequence shown here is derived from an EMBL/GenBank/DDBJ whole genome shotgun (WGS) entry which is preliminary data.</text>
</comment>
<sequence length="117" mass="12917">MGGSRLNWLNCPIRTDFKNYALDQLSIQTPKPGLIDWSWSCTPLPVSYVRLGDRSSSSNLGIGRKDTWAFRNWCMSDDYFGASRHDSGGGRSPATRGATSLFSNRERGDLLGLGGKE</sequence>
<name>A0ABU6ZGA6_9FABA</name>
<dbReference type="Proteomes" id="UP001341840">
    <property type="component" value="Unassembled WGS sequence"/>
</dbReference>
<evidence type="ECO:0000313" key="3">
    <source>
        <dbReference type="Proteomes" id="UP001341840"/>
    </source>
</evidence>
<accession>A0ABU6ZGA6</accession>